<name>A0A7G9WFP2_9FIRM</name>
<accession>A0A7G9WFP2</accession>
<keyword evidence="2" id="KW-1185">Reference proteome</keyword>
<dbReference type="AlphaFoldDB" id="A0A7G9WFP2"/>
<dbReference type="KEGG" id="caml:H6X83_11250"/>
<evidence type="ECO:0000313" key="2">
    <source>
        <dbReference type="Proteomes" id="UP000516046"/>
    </source>
</evidence>
<evidence type="ECO:0000313" key="1">
    <source>
        <dbReference type="EMBL" id="QNO17504.1"/>
    </source>
</evidence>
<sequence>MEYLGIIALLLLLCYISYPGRVRKLERKVKKLETRQSGGSAMSKLISQLIGKNCTLKTDENLDFSGSSELNCTILDADDEWIQCRCTDKKGNVTTRILRIDSIEQVLLPNEPPVQ</sequence>
<gene>
    <name evidence="1" type="ORF">H6X83_11250</name>
</gene>
<dbReference type="Proteomes" id="UP000516046">
    <property type="component" value="Chromosome"/>
</dbReference>
<organism evidence="1 2">
    <name type="scientific">Caproicibacterium amylolyticum</name>
    <dbReference type="NCBI Taxonomy" id="2766537"/>
    <lineage>
        <taxon>Bacteria</taxon>
        <taxon>Bacillati</taxon>
        <taxon>Bacillota</taxon>
        <taxon>Clostridia</taxon>
        <taxon>Eubacteriales</taxon>
        <taxon>Oscillospiraceae</taxon>
        <taxon>Caproicibacterium</taxon>
    </lineage>
</organism>
<proteinExistence type="predicted"/>
<protein>
    <submittedName>
        <fullName evidence="1">Uncharacterized protein</fullName>
    </submittedName>
</protein>
<dbReference type="EMBL" id="CP060696">
    <property type="protein sequence ID" value="QNO17504.1"/>
    <property type="molecule type" value="Genomic_DNA"/>
</dbReference>
<reference evidence="1 2" key="1">
    <citation type="submission" date="2020-08" db="EMBL/GenBank/DDBJ databases">
        <authorList>
            <person name="Ren C."/>
            <person name="Gu Y."/>
            <person name="Xu Y."/>
        </authorList>
    </citation>
    <scope>NUCLEOTIDE SEQUENCE [LARGE SCALE GENOMIC DNA]</scope>
    <source>
        <strain evidence="1 2">LBM18003</strain>
    </source>
</reference>